<evidence type="ECO:0000313" key="2">
    <source>
        <dbReference type="Proteomes" id="UP001054945"/>
    </source>
</evidence>
<evidence type="ECO:0000313" key="1">
    <source>
        <dbReference type="EMBL" id="GIY84503.1"/>
    </source>
</evidence>
<keyword evidence="2" id="KW-1185">Reference proteome</keyword>
<name>A0AAV4WQD5_CAEEX</name>
<dbReference type="Proteomes" id="UP001054945">
    <property type="component" value="Unassembled WGS sequence"/>
</dbReference>
<sequence length="95" mass="11283">MDRCRLLRKESEKTKTSWESLVGEEKVEAKMSYKLKKMERLSLAKEKKKLGFEKLLLESFIKVFVSLSQIRLKDNSLRNNVQFPLNQMKKFMPLS</sequence>
<protein>
    <submittedName>
        <fullName evidence="1">Uncharacterized protein</fullName>
    </submittedName>
</protein>
<comment type="caution">
    <text evidence="1">The sequence shown here is derived from an EMBL/GenBank/DDBJ whole genome shotgun (WGS) entry which is preliminary data.</text>
</comment>
<proteinExistence type="predicted"/>
<dbReference type="EMBL" id="BPLR01016523">
    <property type="protein sequence ID" value="GIY84503.1"/>
    <property type="molecule type" value="Genomic_DNA"/>
</dbReference>
<dbReference type="AlphaFoldDB" id="A0AAV4WQD5"/>
<reference evidence="1 2" key="1">
    <citation type="submission" date="2021-06" db="EMBL/GenBank/DDBJ databases">
        <title>Caerostris extrusa draft genome.</title>
        <authorList>
            <person name="Kono N."/>
            <person name="Arakawa K."/>
        </authorList>
    </citation>
    <scope>NUCLEOTIDE SEQUENCE [LARGE SCALE GENOMIC DNA]</scope>
</reference>
<gene>
    <name evidence="1" type="ORF">CEXT_294881</name>
</gene>
<organism evidence="1 2">
    <name type="scientific">Caerostris extrusa</name>
    <name type="common">Bark spider</name>
    <name type="synonym">Caerostris bankana</name>
    <dbReference type="NCBI Taxonomy" id="172846"/>
    <lineage>
        <taxon>Eukaryota</taxon>
        <taxon>Metazoa</taxon>
        <taxon>Ecdysozoa</taxon>
        <taxon>Arthropoda</taxon>
        <taxon>Chelicerata</taxon>
        <taxon>Arachnida</taxon>
        <taxon>Araneae</taxon>
        <taxon>Araneomorphae</taxon>
        <taxon>Entelegynae</taxon>
        <taxon>Araneoidea</taxon>
        <taxon>Araneidae</taxon>
        <taxon>Caerostris</taxon>
    </lineage>
</organism>
<accession>A0AAV4WQD5</accession>